<dbReference type="InterPro" id="IPR037143">
    <property type="entry name" value="4-PPantetheinyl_Trfase_dom_sf"/>
</dbReference>
<dbReference type="GO" id="GO:0008897">
    <property type="term" value="F:holo-[acyl-carrier-protein] synthase activity"/>
    <property type="evidence" value="ECO:0007669"/>
    <property type="project" value="InterPro"/>
</dbReference>
<dbReference type="PANTHER" id="PTHR12215">
    <property type="entry name" value="PHOSPHOPANTETHEINE TRANSFERASE"/>
    <property type="match status" value="1"/>
</dbReference>
<protein>
    <submittedName>
        <fullName evidence="5">4'-phosphopantetheinyl transferase</fullName>
    </submittedName>
</protein>
<dbReference type="KEGG" id="mmw:Mmwyl1_2578"/>
<evidence type="ECO:0000259" key="4">
    <source>
        <dbReference type="Pfam" id="PF22624"/>
    </source>
</evidence>
<dbReference type="GO" id="GO:0000287">
    <property type="term" value="F:magnesium ion binding"/>
    <property type="evidence" value="ECO:0007669"/>
    <property type="project" value="InterPro"/>
</dbReference>
<sequence>MAVDLVSNEVHIWIASINEVKNNNDLNYYLNLLSGDEVERYSRFVFEKDRQRFLVTRALVRIVLSEYVSVIRPEEWIFEQNKYGKPAIAVGQISYPLKFNITHSNNIIGLAITSDVEIGIDVERINSEIATPDLATHTFSSSELIQLQNTDCFSEHFFQLWTLKEAYIKACGMGLSIPLDTFSILCSKREKFEIQFHGERKDDPNKWHFWQFKPSEGYIASVAIKSINQDKNHKLIIREAIF</sequence>
<evidence type="ECO:0000259" key="3">
    <source>
        <dbReference type="Pfam" id="PF01648"/>
    </source>
</evidence>
<dbReference type="Gene3D" id="3.90.470.20">
    <property type="entry name" value="4'-phosphopantetheinyl transferase domain"/>
    <property type="match status" value="2"/>
</dbReference>
<proteinExistence type="inferred from homology"/>
<dbReference type="AlphaFoldDB" id="A6VYG5"/>
<evidence type="ECO:0000256" key="2">
    <source>
        <dbReference type="ARBA" id="ARBA00022679"/>
    </source>
</evidence>
<dbReference type="STRING" id="400668.Mmwyl1_2578"/>
<dbReference type="PANTHER" id="PTHR12215:SF10">
    <property type="entry name" value="L-AMINOADIPATE-SEMIALDEHYDE DEHYDROGENASE-PHOSPHOPANTETHEINYL TRANSFERASE"/>
    <property type="match status" value="1"/>
</dbReference>
<dbReference type="EMBL" id="CP000749">
    <property type="protein sequence ID" value="ABR71494.1"/>
    <property type="molecule type" value="Genomic_DNA"/>
</dbReference>
<dbReference type="InterPro" id="IPR050559">
    <property type="entry name" value="P-Pant_transferase_sf"/>
</dbReference>
<gene>
    <name evidence="5" type="ordered locus">Mmwyl1_2578</name>
</gene>
<evidence type="ECO:0000256" key="1">
    <source>
        <dbReference type="ARBA" id="ARBA00010990"/>
    </source>
</evidence>
<name>A6VYG5_MARMS</name>
<organism evidence="5">
    <name type="scientific">Marinomonas sp. (strain MWYL1)</name>
    <dbReference type="NCBI Taxonomy" id="400668"/>
    <lineage>
        <taxon>Bacteria</taxon>
        <taxon>Pseudomonadati</taxon>
        <taxon>Pseudomonadota</taxon>
        <taxon>Gammaproteobacteria</taxon>
        <taxon>Oceanospirillales</taxon>
        <taxon>Oceanospirillaceae</taxon>
        <taxon>Marinomonas</taxon>
    </lineage>
</organism>
<dbReference type="eggNOG" id="COG2091">
    <property type="taxonomic scope" value="Bacteria"/>
</dbReference>
<feature type="domain" description="4'-phosphopantetheinyl transferase N-terminal" evidence="4">
    <location>
        <begin position="24"/>
        <end position="111"/>
    </location>
</feature>
<dbReference type="InterPro" id="IPR055066">
    <property type="entry name" value="AASDHPPT_N"/>
</dbReference>
<evidence type="ECO:0000313" key="5">
    <source>
        <dbReference type="EMBL" id="ABR71494.1"/>
    </source>
</evidence>
<comment type="similarity">
    <text evidence="1">Belongs to the P-Pant transferase superfamily. Gsp/Sfp/HetI/AcpT family.</text>
</comment>
<keyword evidence="2 5" id="KW-0808">Transferase</keyword>
<dbReference type="InterPro" id="IPR008278">
    <property type="entry name" value="4-PPantetheinyl_Trfase_dom"/>
</dbReference>
<dbReference type="HOGENOM" id="CLU_057011_2_3_6"/>
<reference evidence="5" key="1">
    <citation type="submission" date="2007-06" db="EMBL/GenBank/DDBJ databases">
        <title>Complete sequence of Marinomonas sp. MWYL1.</title>
        <authorList>
            <consortium name="US DOE Joint Genome Institute"/>
            <person name="Copeland A."/>
            <person name="Lucas S."/>
            <person name="Lapidus A."/>
            <person name="Barry K."/>
            <person name="Glavina del Rio T."/>
            <person name="Dalin E."/>
            <person name="Tice H."/>
            <person name="Pitluck S."/>
            <person name="Kiss H."/>
            <person name="Brettin T."/>
            <person name="Bruce D."/>
            <person name="Detter J.C."/>
            <person name="Han C."/>
            <person name="Schmutz J."/>
            <person name="Larimer F."/>
            <person name="Land M."/>
            <person name="Hauser L."/>
            <person name="Kyrpides N."/>
            <person name="Kim E."/>
            <person name="Johnston A.W.B."/>
            <person name="Todd J.D."/>
            <person name="Rogers R."/>
            <person name="Wexler M."/>
            <person name="Bond P.L."/>
            <person name="Li Y."/>
            <person name="Richardson P."/>
        </authorList>
    </citation>
    <scope>NUCLEOTIDE SEQUENCE [LARGE SCALE GENOMIC DNA]</scope>
    <source>
        <strain evidence="5">MWYL1</strain>
    </source>
</reference>
<feature type="domain" description="4'-phosphopantetheinyl transferase" evidence="3">
    <location>
        <begin position="118"/>
        <end position="223"/>
    </location>
</feature>
<dbReference type="SUPFAM" id="SSF56214">
    <property type="entry name" value="4'-phosphopantetheinyl transferase"/>
    <property type="match status" value="2"/>
</dbReference>
<dbReference type="OrthoDB" id="9808281at2"/>
<dbReference type="GO" id="GO:0005829">
    <property type="term" value="C:cytosol"/>
    <property type="evidence" value="ECO:0007669"/>
    <property type="project" value="TreeGrafter"/>
</dbReference>
<dbReference type="GO" id="GO:0019878">
    <property type="term" value="P:lysine biosynthetic process via aminoadipic acid"/>
    <property type="evidence" value="ECO:0007669"/>
    <property type="project" value="TreeGrafter"/>
</dbReference>
<dbReference type="Pfam" id="PF01648">
    <property type="entry name" value="ACPS"/>
    <property type="match status" value="1"/>
</dbReference>
<dbReference type="Pfam" id="PF22624">
    <property type="entry name" value="AASDHPPT_N"/>
    <property type="match status" value="1"/>
</dbReference>
<accession>A6VYG5</accession>